<accession>A0ABP7UBP8</accession>
<dbReference type="Proteomes" id="UP001499984">
    <property type="component" value="Unassembled WGS sequence"/>
</dbReference>
<comment type="caution">
    <text evidence="2">The sequence shown here is derived from an EMBL/GenBank/DDBJ whole genome shotgun (WGS) entry which is preliminary data.</text>
</comment>
<evidence type="ECO:0000313" key="2">
    <source>
        <dbReference type="EMBL" id="GAA4039828.1"/>
    </source>
</evidence>
<dbReference type="EMBL" id="BAAAZY010000003">
    <property type="protein sequence ID" value="GAA4039828.1"/>
    <property type="molecule type" value="Genomic_DNA"/>
</dbReference>
<sequence length="78" mass="8038">MREWHAAVRPPEGEEPASGGPVSGGGIRRAVQVGHRRVRGQLASAAVIVSSRTATTSIRAGEPSTDPQLSGRGGREAP</sequence>
<feature type="region of interest" description="Disordered" evidence="1">
    <location>
        <begin position="52"/>
        <end position="78"/>
    </location>
</feature>
<name>A0ABP7UBP8_9ACTN</name>
<protein>
    <submittedName>
        <fullName evidence="2">Uncharacterized protein</fullName>
    </submittedName>
</protein>
<reference evidence="3" key="1">
    <citation type="journal article" date="2019" name="Int. J. Syst. Evol. Microbiol.">
        <title>The Global Catalogue of Microorganisms (GCM) 10K type strain sequencing project: providing services to taxonomists for standard genome sequencing and annotation.</title>
        <authorList>
            <consortium name="The Broad Institute Genomics Platform"/>
            <consortium name="The Broad Institute Genome Sequencing Center for Infectious Disease"/>
            <person name="Wu L."/>
            <person name="Ma J."/>
        </authorList>
    </citation>
    <scope>NUCLEOTIDE SEQUENCE [LARGE SCALE GENOMIC DNA]</scope>
    <source>
        <strain evidence="3">JCM 16925</strain>
    </source>
</reference>
<feature type="region of interest" description="Disordered" evidence="1">
    <location>
        <begin position="1"/>
        <end position="33"/>
    </location>
</feature>
<organism evidence="2 3">
    <name type="scientific">Streptomyces shaanxiensis</name>
    <dbReference type="NCBI Taxonomy" id="653357"/>
    <lineage>
        <taxon>Bacteria</taxon>
        <taxon>Bacillati</taxon>
        <taxon>Actinomycetota</taxon>
        <taxon>Actinomycetes</taxon>
        <taxon>Kitasatosporales</taxon>
        <taxon>Streptomycetaceae</taxon>
        <taxon>Streptomyces</taxon>
    </lineage>
</organism>
<evidence type="ECO:0000256" key="1">
    <source>
        <dbReference type="SAM" id="MobiDB-lite"/>
    </source>
</evidence>
<proteinExistence type="predicted"/>
<keyword evidence="3" id="KW-1185">Reference proteome</keyword>
<evidence type="ECO:0000313" key="3">
    <source>
        <dbReference type="Proteomes" id="UP001499984"/>
    </source>
</evidence>
<gene>
    <name evidence="2" type="ORF">GCM10022233_05460</name>
</gene>